<feature type="region of interest" description="Disordered" evidence="1">
    <location>
        <begin position="88"/>
        <end position="114"/>
    </location>
</feature>
<name>E5R4P0_LEPMJ</name>
<reference evidence="3" key="1">
    <citation type="journal article" date="2011" name="Nat. Commun.">
        <title>Effector diversification within compartments of the Leptosphaeria maculans genome affected by Repeat-Induced Point mutations.</title>
        <authorList>
            <person name="Rouxel T."/>
            <person name="Grandaubert J."/>
            <person name="Hane J.K."/>
            <person name="Hoede C."/>
            <person name="van de Wouw A.P."/>
            <person name="Couloux A."/>
            <person name="Dominguez V."/>
            <person name="Anthouard V."/>
            <person name="Bally P."/>
            <person name="Bourras S."/>
            <person name="Cozijnsen A.J."/>
            <person name="Ciuffetti L.M."/>
            <person name="Degrave A."/>
            <person name="Dilmaghani A."/>
            <person name="Duret L."/>
            <person name="Fudal I."/>
            <person name="Goodwin S.B."/>
            <person name="Gout L."/>
            <person name="Glaser N."/>
            <person name="Linglin J."/>
            <person name="Kema G.H.J."/>
            <person name="Lapalu N."/>
            <person name="Lawrence C.B."/>
            <person name="May K."/>
            <person name="Meyer M."/>
            <person name="Ollivier B."/>
            <person name="Poulain J."/>
            <person name="Schoch C.L."/>
            <person name="Simon A."/>
            <person name="Spatafora J.W."/>
            <person name="Stachowiak A."/>
            <person name="Turgeon B.G."/>
            <person name="Tyler B.M."/>
            <person name="Vincent D."/>
            <person name="Weissenbach J."/>
            <person name="Amselem J."/>
            <person name="Quesneville H."/>
            <person name="Oliver R.P."/>
            <person name="Wincker P."/>
            <person name="Balesdent M.-H."/>
            <person name="Howlett B.J."/>
        </authorList>
    </citation>
    <scope>NUCLEOTIDE SEQUENCE [LARGE SCALE GENOMIC DNA]</scope>
    <source>
        <strain evidence="3">JN3 / isolate v23.1.3 / race Av1-4-5-6-7-8</strain>
    </source>
</reference>
<dbReference type="GeneID" id="13283900"/>
<dbReference type="OrthoDB" id="3787206at2759"/>
<evidence type="ECO:0000256" key="1">
    <source>
        <dbReference type="SAM" id="MobiDB-lite"/>
    </source>
</evidence>
<dbReference type="AlphaFoldDB" id="E5R4P0"/>
<organism evidence="3">
    <name type="scientific">Leptosphaeria maculans (strain JN3 / isolate v23.1.3 / race Av1-4-5-6-7-8)</name>
    <name type="common">Blackleg fungus</name>
    <name type="synonym">Phoma lingam</name>
    <dbReference type="NCBI Taxonomy" id="985895"/>
    <lineage>
        <taxon>Eukaryota</taxon>
        <taxon>Fungi</taxon>
        <taxon>Dikarya</taxon>
        <taxon>Ascomycota</taxon>
        <taxon>Pezizomycotina</taxon>
        <taxon>Dothideomycetes</taxon>
        <taxon>Pleosporomycetidae</taxon>
        <taxon>Pleosporales</taxon>
        <taxon>Pleosporineae</taxon>
        <taxon>Leptosphaeriaceae</taxon>
        <taxon>Plenodomus</taxon>
        <taxon>Plenodomus lingam/Leptosphaeria maculans species complex</taxon>
    </lineage>
</organism>
<feature type="compositionally biased region" description="Low complexity" evidence="1">
    <location>
        <begin position="673"/>
        <end position="683"/>
    </location>
</feature>
<proteinExistence type="predicted"/>
<sequence length="1000" mass="111159">MASFGTVLDLLDDRYLELQDVIGNVEPLPTLVPYTEYKQTVLVYSMSTNLNVCMALVQELTQRRAREKSEELWTWCVQWKIEAAPSKQRLALPPSSKKPRLDAQQLKAPSKPETEECKGPFLNIVERRIINPKLLLREEMLRCLIDIVQAESRLVPNFIEFLYRWIDFYQGDGTALKAAMRWEIPSLWEFEYHPLIISMDPKQKDHHSTVPEDIEPTVLAGVMKPSTNEETNSKINNREKPDIAAFEEEIELSERLQYREVHYGIEPPHMSQPIPRLLNIPTNPGRRIKYYAACFKSRQRAFNILIEAGLTVQQITNYKRLQVESVRETPCDSKRDGLKNYEKDAKAAQAHYIEKEKEMAVRAKHTEAAISNRLALEARVAARSNVTVADPTGVPLIPATPSYTPRPAMEMDILEKLQIGRAHGGDRINIVPKPLVGRLKSTLFASVSDLESLNRQSAAGLILRRTSSLSEANGCQESYSPPQAPGMPYPRQFVTRSFDTMQASTNPGTIPQTTADGPSWNPQQIETFVDNLTPTQRQRVIQMMHQSYVTGDTNARPPTIDTPEVAASSTSISVQHPPGPMQTPPSVAIAHAHQPAMPSLSFQPPLGFERQRSMTLPIRAPMPTSYSNLAPGASQPPPQRRISSDPISLSYLRTLGSGGPMQRNNAQGPGSAQQQQQHTLAPRPLLPELPRLPSPSPLPSVSQASVHPLTPRLPPPNSVTPWNQHPHNTVSNSQHPTVSNLDPRNTSPRTGISRTSQPHALPVSANPLLALGTDRGTAQHKTPIFASTQEEISVLIYLPKVIRPGNTLGPGGVALGDNGVRETDVLLLGHSIPGSGKIVLSRAIFLPMGIWQNVCRRAQSEAWRILESYPAGLTYMGTPIAGNEKTVASHRAVYTKLELIYSIMSTSYDRESELTKRWRATRGPMTLVDRGSVWEGWGVTVDKGIELDAQEREGAVSFSGMIDEGVEQKSVDEETAKQKREIERLLAEDGDTDEDEDMET</sequence>
<protein>
    <submittedName>
        <fullName evidence="2">Predicted protein</fullName>
    </submittedName>
</protein>
<dbReference type="STRING" id="985895.E5R4P0"/>
<feature type="region of interest" description="Disordered" evidence="1">
    <location>
        <begin position="619"/>
        <end position="763"/>
    </location>
</feature>
<feature type="compositionally biased region" description="Pro residues" evidence="1">
    <location>
        <begin position="684"/>
        <end position="698"/>
    </location>
</feature>
<feature type="compositionally biased region" description="Polar residues" evidence="1">
    <location>
        <begin position="719"/>
        <end position="758"/>
    </location>
</feature>
<evidence type="ECO:0000313" key="3">
    <source>
        <dbReference type="Proteomes" id="UP000002668"/>
    </source>
</evidence>
<dbReference type="EMBL" id="FP929083">
    <property type="protein sequence ID" value="CBX92163.1"/>
    <property type="molecule type" value="Genomic_DNA"/>
</dbReference>
<dbReference type="InParanoid" id="E5R4P0"/>
<accession>E5R4P0</accession>
<dbReference type="VEuPathDB" id="FungiDB:LEMA_P048690.1"/>
<dbReference type="OMA" id="IEFLYRW"/>
<dbReference type="RefSeq" id="XP_003835528.1">
    <property type="nucleotide sequence ID" value="XM_003835480.1"/>
</dbReference>
<evidence type="ECO:0000313" key="2">
    <source>
        <dbReference type="EMBL" id="CBX92163.1"/>
    </source>
</evidence>
<dbReference type="Proteomes" id="UP000002668">
    <property type="component" value="Genome"/>
</dbReference>
<dbReference type="eggNOG" id="ENOG502RIPC">
    <property type="taxonomic scope" value="Eukaryota"/>
</dbReference>
<keyword evidence="3" id="KW-1185">Reference proteome</keyword>
<feature type="compositionally biased region" description="Polar residues" evidence="1">
    <location>
        <begin position="662"/>
        <end position="672"/>
    </location>
</feature>
<dbReference type="HOGENOM" id="CLU_299766_0_0_1"/>
<feature type="region of interest" description="Disordered" evidence="1">
    <location>
        <begin position="550"/>
        <end position="583"/>
    </location>
</feature>
<gene>
    <name evidence="2" type="ORF">LEMA_P048690.1</name>
</gene>